<dbReference type="Gene3D" id="3.40.390.10">
    <property type="entry name" value="Collagenase (Catalytic Domain)"/>
    <property type="match status" value="1"/>
</dbReference>
<sequence>MTKPGLWDRSKRRLKSYVAPAALIRSTNDSEISEDDYDSDEYDDDDSDDSDDDDEDDEDDEITFSRRISPAPVCGTARNDLLWPSDKRQLKVRFLNGTTQEKDYVKQLVNKHYNSLPLRIKFFFFTDGTSGDSDIRVQFNDKESCSYLARDAERYPNKPTLWINRSTTIKSAETRRQWLQRTILHELGHELGMEHEHGHPDCRADWNRRVLQAKTGWTAEKVQHN</sequence>
<reference evidence="2 3" key="1">
    <citation type="journal article" date="2023" name="bioRxiv">
        <title>High-quality genome assemblies of four members of thePodospora anserinaspecies complex.</title>
        <authorList>
            <person name="Ament-Velasquez S.L."/>
            <person name="Vogan A.A."/>
            <person name="Wallerman O."/>
            <person name="Hartmann F."/>
            <person name="Gautier V."/>
            <person name="Silar P."/>
            <person name="Giraud T."/>
            <person name="Johannesson H."/>
        </authorList>
    </citation>
    <scope>NUCLEOTIDE SEQUENCE [LARGE SCALE GENOMIC DNA]</scope>
    <source>
        <strain evidence="2 3">CBS 415.72m</strain>
    </source>
</reference>
<proteinExistence type="predicted"/>
<name>A0ABR0G3C1_9PEZI</name>
<feature type="region of interest" description="Disordered" evidence="1">
    <location>
        <begin position="25"/>
        <end position="68"/>
    </location>
</feature>
<dbReference type="RefSeq" id="XP_062739199.1">
    <property type="nucleotide sequence ID" value="XM_062893401.1"/>
</dbReference>
<accession>A0ABR0G3C1</accession>
<dbReference type="EMBL" id="JAFFHA010000009">
    <property type="protein sequence ID" value="KAK4650224.1"/>
    <property type="molecule type" value="Genomic_DNA"/>
</dbReference>
<protein>
    <submittedName>
        <fullName evidence="2">Uncharacterized protein</fullName>
    </submittedName>
</protein>
<evidence type="ECO:0000256" key="1">
    <source>
        <dbReference type="SAM" id="MobiDB-lite"/>
    </source>
</evidence>
<evidence type="ECO:0000313" key="3">
    <source>
        <dbReference type="Proteomes" id="UP001323405"/>
    </source>
</evidence>
<dbReference type="GeneID" id="87913308"/>
<gene>
    <name evidence="2" type="ORF">QC762_705480</name>
</gene>
<organism evidence="2 3">
    <name type="scientific">Podospora pseudocomata</name>
    <dbReference type="NCBI Taxonomy" id="2093779"/>
    <lineage>
        <taxon>Eukaryota</taxon>
        <taxon>Fungi</taxon>
        <taxon>Dikarya</taxon>
        <taxon>Ascomycota</taxon>
        <taxon>Pezizomycotina</taxon>
        <taxon>Sordariomycetes</taxon>
        <taxon>Sordariomycetidae</taxon>
        <taxon>Sordariales</taxon>
        <taxon>Podosporaceae</taxon>
        <taxon>Podospora</taxon>
    </lineage>
</organism>
<keyword evidence="3" id="KW-1185">Reference proteome</keyword>
<feature type="compositionally biased region" description="Acidic residues" evidence="1">
    <location>
        <begin position="31"/>
        <end position="62"/>
    </location>
</feature>
<dbReference type="SUPFAM" id="SSF55486">
    <property type="entry name" value="Metalloproteases ('zincins'), catalytic domain"/>
    <property type="match status" value="1"/>
</dbReference>
<dbReference type="Proteomes" id="UP001323405">
    <property type="component" value="Unassembled WGS sequence"/>
</dbReference>
<dbReference type="InterPro" id="IPR024079">
    <property type="entry name" value="MetalloPept_cat_dom_sf"/>
</dbReference>
<evidence type="ECO:0000313" key="2">
    <source>
        <dbReference type="EMBL" id="KAK4650224.1"/>
    </source>
</evidence>
<comment type="caution">
    <text evidence="2">The sequence shown here is derived from an EMBL/GenBank/DDBJ whole genome shotgun (WGS) entry which is preliminary data.</text>
</comment>